<accession>A0ABW2HSG2</accession>
<organism evidence="2 3">
    <name type="scientific">Paractinoplanes rhizophilus</name>
    <dbReference type="NCBI Taxonomy" id="1416877"/>
    <lineage>
        <taxon>Bacteria</taxon>
        <taxon>Bacillati</taxon>
        <taxon>Actinomycetota</taxon>
        <taxon>Actinomycetes</taxon>
        <taxon>Micromonosporales</taxon>
        <taxon>Micromonosporaceae</taxon>
        <taxon>Paractinoplanes</taxon>
    </lineage>
</organism>
<feature type="region of interest" description="Disordered" evidence="1">
    <location>
        <begin position="50"/>
        <end position="139"/>
    </location>
</feature>
<sequence length="397" mass="43292">MATTYHGGTQIDHAQTVLDQHAVSSADGMCMTCNVPGPCAEREAAAKVFSSSARLPRRRPGQRGRNWWARDAATSAGWQHRTDEEAMTPHPNAPRRRATREDDCDHRADSDSDSRILLSVREQPRDRPRRGAGTSRTGTHLERVEDLIAHGAPNAAVAVLRRCLASQNPYTARVDAATQAVAEHYVALTMDDPSEAAAIGWAVYLYRAAHCLRGAIAIRAHDKGRLVVELARRRGMPSPTADLLSVKVGNVDGGTRAGRAIADRFAMVALLHGCGLCEPAESEALAALCQWAPHHADAPDVTYAYLIETLAALDHCGRVRQAESVLNAYGALLPDAGTEDDAFLRSYVRLRLGNRRDIQRHQKVCSVRGQRARPSFGDLRGAVIRLLAHDGRPERTP</sequence>
<reference evidence="3" key="1">
    <citation type="journal article" date="2019" name="Int. J. Syst. Evol. Microbiol.">
        <title>The Global Catalogue of Microorganisms (GCM) 10K type strain sequencing project: providing services to taxonomists for standard genome sequencing and annotation.</title>
        <authorList>
            <consortium name="The Broad Institute Genomics Platform"/>
            <consortium name="The Broad Institute Genome Sequencing Center for Infectious Disease"/>
            <person name="Wu L."/>
            <person name="Ma J."/>
        </authorList>
    </citation>
    <scope>NUCLEOTIDE SEQUENCE [LARGE SCALE GENOMIC DNA]</scope>
    <source>
        <strain evidence="3">XZYJT-10</strain>
    </source>
</reference>
<gene>
    <name evidence="2" type="ORF">ACFQS1_18765</name>
</gene>
<dbReference type="Proteomes" id="UP001596548">
    <property type="component" value="Unassembled WGS sequence"/>
</dbReference>
<evidence type="ECO:0000313" key="2">
    <source>
        <dbReference type="EMBL" id="MFC7276040.1"/>
    </source>
</evidence>
<proteinExistence type="predicted"/>
<feature type="compositionally biased region" description="Basic and acidic residues" evidence="1">
    <location>
        <begin position="99"/>
        <end position="114"/>
    </location>
</feature>
<protein>
    <submittedName>
        <fullName evidence="2">Uncharacterized protein</fullName>
    </submittedName>
</protein>
<comment type="caution">
    <text evidence="2">The sequence shown here is derived from an EMBL/GenBank/DDBJ whole genome shotgun (WGS) entry which is preliminary data.</text>
</comment>
<keyword evidence="3" id="KW-1185">Reference proteome</keyword>
<name>A0ABW2HSG2_9ACTN</name>
<evidence type="ECO:0000313" key="3">
    <source>
        <dbReference type="Proteomes" id="UP001596548"/>
    </source>
</evidence>
<evidence type="ECO:0000256" key="1">
    <source>
        <dbReference type="SAM" id="MobiDB-lite"/>
    </source>
</evidence>
<dbReference type="RefSeq" id="WP_378969873.1">
    <property type="nucleotide sequence ID" value="NZ_JBHTBJ010000012.1"/>
</dbReference>
<dbReference type="EMBL" id="JBHTBJ010000012">
    <property type="protein sequence ID" value="MFC7276040.1"/>
    <property type="molecule type" value="Genomic_DNA"/>
</dbReference>